<name>X1D2K6_9ZZZZ</name>
<proteinExistence type="predicted"/>
<reference evidence="1" key="1">
    <citation type="journal article" date="2014" name="Front. Microbiol.">
        <title>High frequency of phylogenetically diverse reductive dehalogenase-homologous genes in deep subseafloor sedimentary metagenomes.</title>
        <authorList>
            <person name="Kawai M."/>
            <person name="Futagami T."/>
            <person name="Toyoda A."/>
            <person name="Takaki Y."/>
            <person name="Nishi S."/>
            <person name="Hori S."/>
            <person name="Arai W."/>
            <person name="Tsubouchi T."/>
            <person name="Morono Y."/>
            <person name="Uchiyama I."/>
            <person name="Ito T."/>
            <person name="Fujiyama A."/>
            <person name="Inagaki F."/>
            <person name="Takami H."/>
        </authorList>
    </citation>
    <scope>NUCLEOTIDE SEQUENCE</scope>
    <source>
        <strain evidence="1">Expedition CK06-06</strain>
    </source>
</reference>
<comment type="caution">
    <text evidence="1">The sequence shown here is derived from an EMBL/GenBank/DDBJ whole genome shotgun (WGS) entry which is preliminary data.</text>
</comment>
<organism evidence="1">
    <name type="scientific">marine sediment metagenome</name>
    <dbReference type="NCBI Taxonomy" id="412755"/>
    <lineage>
        <taxon>unclassified sequences</taxon>
        <taxon>metagenomes</taxon>
        <taxon>ecological metagenomes</taxon>
    </lineage>
</organism>
<gene>
    <name evidence="1" type="ORF">S01H4_49427</name>
</gene>
<accession>X1D2K6</accession>
<dbReference type="EMBL" id="BART01027955">
    <property type="protein sequence ID" value="GAG99357.1"/>
    <property type="molecule type" value="Genomic_DNA"/>
</dbReference>
<sequence>MKFIVRVIFITLLITSILFSSELNRLEKEIKKLYRDVSPSIVS</sequence>
<dbReference type="AlphaFoldDB" id="X1D2K6"/>
<evidence type="ECO:0000313" key="1">
    <source>
        <dbReference type="EMBL" id="GAG99357.1"/>
    </source>
</evidence>
<feature type="non-terminal residue" evidence="1">
    <location>
        <position position="43"/>
    </location>
</feature>
<protein>
    <submittedName>
        <fullName evidence="1">Uncharacterized protein</fullName>
    </submittedName>
</protein>